<dbReference type="AlphaFoldDB" id="A0A443K667"/>
<dbReference type="SUPFAM" id="SSF81345">
    <property type="entry name" value="ABC transporter involved in vitamin B12 uptake, BtuC"/>
    <property type="match status" value="1"/>
</dbReference>
<evidence type="ECO:0000256" key="7">
    <source>
        <dbReference type="ARBA" id="ARBA00023136"/>
    </source>
</evidence>
<keyword evidence="5 8" id="KW-0812">Transmembrane</keyword>
<accession>A0A443K667</accession>
<feature type="transmembrane region" description="Helical" evidence="8">
    <location>
        <begin position="72"/>
        <end position="91"/>
    </location>
</feature>
<keyword evidence="6 8" id="KW-1133">Transmembrane helix</keyword>
<dbReference type="Gene3D" id="1.10.3470.10">
    <property type="entry name" value="ABC transporter involved in vitamin B12 uptake, BtuC"/>
    <property type="match status" value="1"/>
</dbReference>
<feature type="transmembrane region" description="Helical" evidence="8">
    <location>
        <begin position="270"/>
        <end position="289"/>
    </location>
</feature>
<dbReference type="EMBL" id="SAUX01000016">
    <property type="protein sequence ID" value="RWR28271.1"/>
    <property type="molecule type" value="Genomic_DNA"/>
</dbReference>
<dbReference type="PANTHER" id="PTHR30472:SF19">
    <property type="entry name" value="PETROBACTIN IMPORT SYSTEM PERMEASE PROTEIN YCLO"/>
    <property type="match status" value="1"/>
</dbReference>
<comment type="caution">
    <text evidence="9">The sequence shown here is derived from an EMBL/GenBank/DDBJ whole genome shotgun (WGS) entry which is preliminary data.</text>
</comment>
<feature type="transmembrane region" description="Helical" evidence="8">
    <location>
        <begin position="165"/>
        <end position="187"/>
    </location>
</feature>
<reference evidence="9 10" key="2">
    <citation type="submission" date="2019-01" db="EMBL/GenBank/DDBJ databases">
        <authorList>
            <person name="Li Y."/>
        </authorList>
    </citation>
    <scope>NUCLEOTIDE SEQUENCE [LARGE SCALE GENOMIC DNA]</scope>
    <source>
        <strain evidence="9 10">D19-10-3-21</strain>
    </source>
</reference>
<dbReference type="GO" id="GO:0005886">
    <property type="term" value="C:plasma membrane"/>
    <property type="evidence" value="ECO:0007669"/>
    <property type="project" value="UniProtKB-SubCell"/>
</dbReference>
<dbReference type="PANTHER" id="PTHR30472">
    <property type="entry name" value="FERRIC ENTEROBACTIN TRANSPORT SYSTEM PERMEASE PROTEIN"/>
    <property type="match status" value="1"/>
</dbReference>
<protein>
    <submittedName>
        <fullName evidence="9">Enterobactin ABC transporter permease</fullName>
    </submittedName>
</protein>
<evidence type="ECO:0000256" key="4">
    <source>
        <dbReference type="ARBA" id="ARBA00022475"/>
    </source>
</evidence>
<dbReference type="GO" id="GO:0033214">
    <property type="term" value="P:siderophore-iron import into cell"/>
    <property type="evidence" value="ECO:0007669"/>
    <property type="project" value="TreeGrafter"/>
</dbReference>
<evidence type="ECO:0000256" key="3">
    <source>
        <dbReference type="ARBA" id="ARBA00022448"/>
    </source>
</evidence>
<feature type="transmembrane region" description="Helical" evidence="8">
    <location>
        <begin position="33"/>
        <end position="52"/>
    </location>
</feature>
<keyword evidence="4" id="KW-1003">Cell membrane</keyword>
<dbReference type="Pfam" id="PF01032">
    <property type="entry name" value="FecCD"/>
    <property type="match status" value="1"/>
</dbReference>
<dbReference type="Proteomes" id="UP000285295">
    <property type="component" value="Unassembled WGS sequence"/>
</dbReference>
<evidence type="ECO:0000256" key="1">
    <source>
        <dbReference type="ARBA" id="ARBA00004651"/>
    </source>
</evidence>
<dbReference type="OrthoDB" id="9796260at2"/>
<feature type="transmembrane region" description="Helical" evidence="8">
    <location>
        <begin position="103"/>
        <end position="127"/>
    </location>
</feature>
<dbReference type="InterPro" id="IPR037294">
    <property type="entry name" value="ABC_BtuC-like"/>
</dbReference>
<evidence type="ECO:0000256" key="6">
    <source>
        <dbReference type="ARBA" id="ARBA00022989"/>
    </source>
</evidence>
<gene>
    <name evidence="9" type="ORF">D2T31_14630</name>
</gene>
<keyword evidence="7 8" id="KW-0472">Membrane</keyword>
<sequence>MRSRRAPFWASSARRCSLSCCGGGPAVRDRKTLIRLGLLVLAVGVAAALWMFQGLGAGRRDFVLALRWEKLIALVLIGASVAVATVLFQTVSRNRILTPSIMGFDALYLLIQTLAVAMLGVTGFAMLPGGPKFLIETALMTALALALFGTLLGRGAGSAEDIARTILTGVVLGILFRAGASLIGRLLDPNAYATVQAVSFANFGRPNAALVGWGAALALPAMGLALWMGPRLDVLGLGRERAVSLGLRYRVVMTGALALTAVLVAVSTALVGPVAFLGLIVAGLTHGLFPAARHRLRLVTAALIACLLLVLGQWLFERFLGRQAVLSVVIEFAGGILFLALLLKGRIR</sequence>
<feature type="transmembrane region" description="Helical" evidence="8">
    <location>
        <begin position="247"/>
        <end position="264"/>
    </location>
</feature>
<evidence type="ECO:0000256" key="2">
    <source>
        <dbReference type="ARBA" id="ARBA00007935"/>
    </source>
</evidence>
<comment type="similarity">
    <text evidence="2">Belongs to the binding-protein-dependent transport system permease family. FecCD subfamily.</text>
</comment>
<feature type="transmembrane region" description="Helical" evidence="8">
    <location>
        <begin position="207"/>
        <end position="227"/>
    </location>
</feature>
<dbReference type="InterPro" id="IPR000522">
    <property type="entry name" value="ABC_transptr_permease_BtuC"/>
</dbReference>
<evidence type="ECO:0000256" key="8">
    <source>
        <dbReference type="SAM" id="Phobius"/>
    </source>
</evidence>
<evidence type="ECO:0000313" key="10">
    <source>
        <dbReference type="Proteomes" id="UP000285295"/>
    </source>
</evidence>
<feature type="transmembrane region" description="Helical" evidence="8">
    <location>
        <begin position="322"/>
        <end position="343"/>
    </location>
</feature>
<proteinExistence type="inferred from homology"/>
<feature type="transmembrane region" description="Helical" evidence="8">
    <location>
        <begin position="296"/>
        <end position="316"/>
    </location>
</feature>
<evidence type="ECO:0000313" key="9">
    <source>
        <dbReference type="EMBL" id="RWR28271.1"/>
    </source>
</evidence>
<dbReference type="GO" id="GO:0022857">
    <property type="term" value="F:transmembrane transporter activity"/>
    <property type="evidence" value="ECO:0007669"/>
    <property type="project" value="InterPro"/>
</dbReference>
<comment type="subcellular location">
    <subcellularLocation>
        <location evidence="1">Cell membrane</location>
        <topology evidence="1">Multi-pass membrane protein</topology>
    </subcellularLocation>
</comment>
<keyword evidence="3" id="KW-0813">Transport</keyword>
<reference evidence="9 10" key="1">
    <citation type="submission" date="2019-01" db="EMBL/GenBank/DDBJ databases">
        <title>Sinorhodobacter populi sp. nov. isolated from the symptomatic bark tissue of Populus euramericana canker.</title>
        <authorList>
            <person name="Xu G."/>
        </authorList>
    </citation>
    <scope>NUCLEOTIDE SEQUENCE [LARGE SCALE GENOMIC DNA]</scope>
    <source>
        <strain evidence="9 10">D19-10-3-21</strain>
    </source>
</reference>
<evidence type="ECO:0000256" key="5">
    <source>
        <dbReference type="ARBA" id="ARBA00022692"/>
    </source>
</evidence>
<organism evidence="9 10">
    <name type="scientific">Paenirhodobacter populi</name>
    <dbReference type="NCBI Taxonomy" id="2306993"/>
    <lineage>
        <taxon>Bacteria</taxon>
        <taxon>Pseudomonadati</taxon>
        <taxon>Pseudomonadota</taxon>
        <taxon>Alphaproteobacteria</taxon>
        <taxon>Rhodobacterales</taxon>
        <taxon>Rhodobacter group</taxon>
        <taxon>Paenirhodobacter</taxon>
    </lineage>
</organism>
<name>A0A443K667_9RHOB</name>
<feature type="transmembrane region" description="Helical" evidence="8">
    <location>
        <begin position="133"/>
        <end position="153"/>
    </location>
</feature>